<dbReference type="Proteomes" id="UP000076798">
    <property type="component" value="Unassembled WGS sequence"/>
</dbReference>
<evidence type="ECO:0000313" key="2">
    <source>
        <dbReference type="EMBL" id="KZT42296.1"/>
    </source>
</evidence>
<organism evidence="2 3">
    <name type="scientific">Sistotremastrum suecicum HHB10207 ss-3</name>
    <dbReference type="NCBI Taxonomy" id="1314776"/>
    <lineage>
        <taxon>Eukaryota</taxon>
        <taxon>Fungi</taxon>
        <taxon>Dikarya</taxon>
        <taxon>Basidiomycota</taxon>
        <taxon>Agaricomycotina</taxon>
        <taxon>Agaricomycetes</taxon>
        <taxon>Sistotremastrales</taxon>
        <taxon>Sistotremastraceae</taxon>
        <taxon>Sistotremastrum</taxon>
    </lineage>
</organism>
<name>A0A166H3D1_9AGAM</name>
<evidence type="ECO:0000313" key="3">
    <source>
        <dbReference type="Proteomes" id="UP000076798"/>
    </source>
</evidence>
<protein>
    <submittedName>
        <fullName evidence="2">Uncharacterized protein</fullName>
    </submittedName>
</protein>
<evidence type="ECO:0000256" key="1">
    <source>
        <dbReference type="SAM" id="MobiDB-lite"/>
    </source>
</evidence>
<feature type="region of interest" description="Disordered" evidence="1">
    <location>
        <begin position="372"/>
        <end position="423"/>
    </location>
</feature>
<feature type="compositionally biased region" description="Acidic residues" evidence="1">
    <location>
        <begin position="375"/>
        <end position="395"/>
    </location>
</feature>
<reference evidence="2 3" key="1">
    <citation type="journal article" date="2016" name="Mol. Biol. Evol.">
        <title>Comparative Genomics of Early-Diverging Mushroom-Forming Fungi Provides Insights into the Origins of Lignocellulose Decay Capabilities.</title>
        <authorList>
            <person name="Nagy L.G."/>
            <person name="Riley R."/>
            <person name="Tritt A."/>
            <person name="Adam C."/>
            <person name="Daum C."/>
            <person name="Floudas D."/>
            <person name="Sun H."/>
            <person name="Yadav J.S."/>
            <person name="Pangilinan J."/>
            <person name="Larsson K.H."/>
            <person name="Matsuura K."/>
            <person name="Barry K."/>
            <person name="Labutti K."/>
            <person name="Kuo R."/>
            <person name="Ohm R.A."/>
            <person name="Bhattacharya S.S."/>
            <person name="Shirouzu T."/>
            <person name="Yoshinaga Y."/>
            <person name="Martin F.M."/>
            <person name="Grigoriev I.V."/>
            <person name="Hibbett D.S."/>
        </authorList>
    </citation>
    <scope>NUCLEOTIDE SEQUENCE [LARGE SCALE GENOMIC DNA]</scope>
    <source>
        <strain evidence="2 3">HHB10207 ss-3</strain>
    </source>
</reference>
<sequence>MPRSWENDEDLTRLSQEQLIDRISLERARGNKYKERCRRIPLGDATNRSGNEDGGGSNDDDGAASAPPAKKRKKAASYEDIDLSVRETIKSAGRKFSVMSSLWLEQPSVTFSVPFESDFDPDTRFDSPENRIQGQLQDLYANIDTTLHSYFEKKGFQALLIEGINEQRSNSVSRIRLLCGPEIFDVKPKVMKSAALRNDAFRVLIGWKPDAIREGIASKPGYVTMAPILYKDHENGLLHKNLFMNPELLAVAQAVLWGPSSVYTDAPGATPHKTVASLWGLRCATPGLVAFCCVLAIFSLSHDLHFDPTGAATGIEYFDNFQFYLKIISDGVRHRKKAMLAVMQFWNKTLFSHTLPRSQKGGLDLTRQAALLAQEGDETASESEHEDEDQGEQEGENGGFDDHGHNGAPTDGDQLNAQDMDAE</sequence>
<dbReference type="AlphaFoldDB" id="A0A166H3D1"/>
<dbReference type="STRING" id="1314776.A0A166H3D1"/>
<accession>A0A166H3D1</accession>
<dbReference type="InterPro" id="IPR046521">
    <property type="entry name" value="DUF6698"/>
</dbReference>
<keyword evidence="3" id="KW-1185">Reference proteome</keyword>
<dbReference type="OrthoDB" id="3231188at2759"/>
<dbReference type="Pfam" id="PF20414">
    <property type="entry name" value="DUF6698"/>
    <property type="match status" value="1"/>
</dbReference>
<proteinExistence type="predicted"/>
<dbReference type="EMBL" id="KV428014">
    <property type="protein sequence ID" value="KZT42296.1"/>
    <property type="molecule type" value="Genomic_DNA"/>
</dbReference>
<gene>
    <name evidence="2" type="ORF">SISSUDRAFT_1030564</name>
</gene>
<feature type="region of interest" description="Disordered" evidence="1">
    <location>
        <begin position="37"/>
        <end position="77"/>
    </location>
</feature>